<evidence type="ECO:0000259" key="9">
    <source>
        <dbReference type="PROSITE" id="PS50157"/>
    </source>
</evidence>
<keyword evidence="3" id="KW-0677">Repeat</keyword>
<feature type="domain" description="C2H2-type" evidence="9">
    <location>
        <begin position="168"/>
        <end position="197"/>
    </location>
</feature>
<dbReference type="InterPro" id="IPR051059">
    <property type="entry name" value="VerF-like"/>
</dbReference>
<dbReference type="AlphaFoldDB" id="A0A2L2TZY7"/>
<evidence type="ECO:0000256" key="2">
    <source>
        <dbReference type="ARBA" id="ARBA00022723"/>
    </source>
</evidence>
<dbReference type="InterPro" id="IPR007219">
    <property type="entry name" value="XnlR_reg_dom"/>
</dbReference>
<evidence type="ECO:0000256" key="8">
    <source>
        <dbReference type="SAM" id="MobiDB-lite"/>
    </source>
</evidence>
<feature type="compositionally biased region" description="Low complexity" evidence="8">
    <location>
        <begin position="27"/>
        <end position="69"/>
    </location>
</feature>
<proteinExistence type="predicted"/>
<dbReference type="PANTHER" id="PTHR40626">
    <property type="entry name" value="MIP31509P"/>
    <property type="match status" value="1"/>
</dbReference>
<sequence>MASLKNIMNTEDEPVDPRSESRSADLTSSSPSVHSYVTSLNYQTHSSSHNNPHDPSGSSKSSSVIDHSSPTTTTDLNMNNRRRRSNMSIDSNETPYASAQHASSSNSPMRPFPATASGESHVRLTPITRKISKAKKGVLVHNCDQCPKTFSRAEHLRRHQLSHSPPDLYCPIRGCNKTFHRKDLLDRHVQRHDQDTMDIAEPERPSIQGSSRTHALSPAEATRPKPIEAYNDHRTLAPVNNNSNVPGAWPSMVSPPNLNHNFKTEPSINRQGSYTDNYVLGPDLSTSYNSFMPNNPEQPRSIPDMPILPTLPESATPDLHWQDSSATTSAFSTPPNNTRTHQYPAPATNGPWIDPVSAYQSTPNGIPSMDHATYPGSYTYTPPQVYTPVFSMGLPLPGYSEDTTFSTVDQIPTSTVRSVSPLLAVPQSETLLAVPSLPTSSGAFDLASCSSGTSGGNGLLSTQDLMPLSLSSAASEAIPRYLEVYWDQVHPRKPIIHKHTFQDVPEEETEHKHVLQCAMAALATQFIPNADDRMKGAELHAYAWQKSKVFTHFEKWSIPVQQTIALCEYYARFRGRKSHSHQPSARFTSLYNRVISDQLTSASRPSIRDGHQAWIAWIATESRRRLLAACFLLDVHSSWYHERQYSSVIGLDYSSPSTLPIPLTATTIKAWEAQDLQSWSKLQTIRAPKTISSTNLGVLSASDIASGPDFDAAVLLAVYSLFLPRRQSPPHISLVEDAAKFQLNMFPISKISPESAIASTYLALHHTPLYYLLSVSGKSWVFNKKVTDSDLFTEHQKLVEKWRISGTASIATVFAARALKIFFNMQCSPSQAECNRGEGCQTKTTPLSDISDYWGIYVCALICWAFGTAEEQDKPRKGVTQKATKEWILRVASQEPSEVQTQSGRNGARGVVGLVRQMLSTECLGGGNILFADAINVLIRLEEEIAGNC</sequence>
<accession>A0A2L2TZY7</accession>
<keyword evidence="6" id="KW-0539">Nucleus</keyword>
<evidence type="ECO:0000256" key="5">
    <source>
        <dbReference type="ARBA" id="ARBA00022833"/>
    </source>
</evidence>
<dbReference type="PROSITE" id="PS00028">
    <property type="entry name" value="ZINC_FINGER_C2H2_1"/>
    <property type="match status" value="2"/>
</dbReference>
<dbReference type="CDD" id="cd12148">
    <property type="entry name" value="fungal_TF_MHR"/>
    <property type="match status" value="1"/>
</dbReference>
<dbReference type="GO" id="GO:0000981">
    <property type="term" value="F:DNA-binding transcription factor activity, RNA polymerase II-specific"/>
    <property type="evidence" value="ECO:0007669"/>
    <property type="project" value="InterPro"/>
</dbReference>
<dbReference type="GO" id="GO:0006351">
    <property type="term" value="P:DNA-templated transcription"/>
    <property type="evidence" value="ECO:0007669"/>
    <property type="project" value="InterPro"/>
</dbReference>
<dbReference type="PROSITE" id="PS50157">
    <property type="entry name" value="ZINC_FINGER_C2H2_2"/>
    <property type="match status" value="2"/>
</dbReference>
<dbReference type="OrthoDB" id="6077919at2759"/>
<feature type="compositionally biased region" description="Polar residues" evidence="8">
    <location>
        <begin position="89"/>
        <end position="108"/>
    </location>
</feature>
<dbReference type="GO" id="GO:0005634">
    <property type="term" value="C:nucleus"/>
    <property type="evidence" value="ECO:0007669"/>
    <property type="project" value="UniProtKB-SubCell"/>
</dbReference>
<dbReference type="Pfam" id="PF04082">
    <property type="entry name" value="Fungal_trans"/>
    <property type="match status" value="1"/>
</dbReference>
<dbReference type="SMART" id="SM00355">
    <property type="entry name" value="ZnF_C2H2"/>
    <property type="match status" value="2"/>
</dbReference>
<keyword evidence="11" id="KW-1185">Reference proteome</keyword>
<dbReference type="GO" id="GO:0008270">
    <property type="term" value="F:zinc ion binding"/>
    <property type="evidence" value="ECO:0007669"/>
    <property type="project" value="UniProtKB-KW"/>
</dbReference>
<name>A0A2L2TZY7_9HYPO</name>
<dbReference type="GO" id="GO:0000978">
    <property type="term" value="F:RNA polymerase II cis-regulatory region sequence-specific DNA binding"/>
    <property type="evidence" value="ECO:0007669"/>
    <property type="project" value="InterPro"/>
</dbReference>
<dbReference type="SUPFAM" id="SSF57667">
    <property type="entry name" value="beta-beta-alpha zinc fingers"/>
    <property type="match status" value="1"/>
</dbReference>
<dbReference type="EMBL" id="LN649229">
    <property type="protein sequence ID" value="CEI66905.1"/>
    <property type="molecule type" value="Genomic_DNA"/>
</dbReference>
<keyword evidence="2" id="KW-0479">Metal-binding</keyword>
<dbReference type="PANTHER" id="PTHR40626:SF30">
    <property type="entry name" value="FINGER DOMAIN PROTEIN, PUTATIVE (AFU_ORTHOLOGUE AFUA_4G13600)-RELATED"/>
    <property type="match status" value="1"/>
</dbReference>
<dbReference type="InterPro" id="IPR013087">
    <property type="entry name" value="Znf_C2H2_type"/>
</dbReference>
<evidence type="ECO:0000256" key="3">
    <source>
        <dbReference type="ARBA" id="ARBA00022737"/>
    </source>
</evidence>
<protein>
    <recommendedName>
        <fullName evidence="9">C2H2-type domain-containing protein</fullName>
    </recommendedName>
</protein>
<evidence type="ECO:0000256" key="7">
    <source>
        <dbReference type="PROSITE-ProRule" id="PRU00042"/>
    </source>
</evidence>
<reference evidence="11" key="1">
    <citation type="submission" date="2014-10" db="EMBL/GenBank/DDBJ databases">
        <authorList>
            <person name="King R."/>
        </authorList>
    </citation>
    <scope>NUCLEOTIDE SEQUENCE [LARGE SCALE GENOMIC DNA]</scope>
    <source>
        <strain evidence="11">A3/5</strain>
    </source>
</reference>
<feature type="region of interest" description="Disordered" evidence="8">
    <location>
        <begin position="203"/>
        <end position="224"/>
    </location>
</feature>
<feature type="region of interest" description="Disordered" evidence="8">
    <location>
        <begin position="1"/>
        <end position="121"/>
    </location>
</feature>
<evidence type="ECO:0000313" key="11">
    <source>
        <dbReference type="Proteomes" id="UP000245910"/>
    </source>
</evidence>
<dbReference type="InterPro" id="IPR036236">
    <property type="entry name" value="Znf_C2H2_sf"/>
</dbReference>
<dbReference type="Proteomes" id="UP000245910">
    <property type="component" value="Chromosome I"/>
</dbReference>
<keyword evidence="4 7" id="KW-0863">Zinc-finger</keyword>
<keyword evidence="5" id="KW-0862">Zinc</keyword>
<evidence type="ECO:0000256" key="6">
    <source>
        <dbReference type="ARBA" id="ARBA00023242"/>
    </source>
</evidence>
<evidence type="ECO:0000256" key="4">
    <source>
        <dbReference type="ARBA" id="ARBA00022771"/>
    </source>
</evidence>
<dbReference type="GO" id="GO:0000785">
    <property type="term" value="C:chromatin"/>
    <property type="evidence" value="ECO:0007669"/>
    <property type="project" value="TreeGrafter"/>
</dbReference>
<evidence type="ECO:0000256" key="1">
    <source>
        <dbReference type="ARBA" id="ARBA00004123"/>
    </source>
</evidence>
<dbReference type="STRING" id="56646.A0A2L2TZY7"/>
<evidence type="ECO:0000313" key="10">
    <source>
        <dbReference type="EMBL" id="CEI66905.1"/>
    </source>
</evidence>
<dbReference type="Gene3D" id="3.30.160.60">
    <property type="entry name" value="Classic Zinc Finger"/>
    <property type="match status" value="1"/>
</dbReference>
<feature type="domain" description="C2H2-type" evidence="9">
    <location>
        <begin position="141"/>
        <end position="168"/>
    </location>
</feature>
<organism evidence="10 11">
    <name type="scientific">Fusarium venenatum</name>
    <dbReference type="NCBI Taxonomy" id="56646"/>
    <lineage>
        <taxon>Eukaryota</taxon>
        <taxon>Fungi</taxon>
        <taxon>Dikarya</taxon>
        <taxon>Ascomycota</taxon>
        <taxon>Pezizomycotina</taxon>
        <taxon>Sordariomycetes</taxon>
        <taxon>Hypocreomycetidae</taxon>
        <taxon>Hypocreales</taxon>
        <taxon>Nectriaceae</taxon>
        <taxon>Fusarium</taxon>
    </lineage>
</organism>
<comment type="subcellular location">
    <subcellularLocation>
        <location evidence="1">Nucleus</location>
    </subcellularLocation>
</comment>